<keyword evidence="6" id="KW-0966">Cell projection</keyword>
<dbReference type="PANTHER" id="PTHR34653:SF1">
    <property type="entry name" value="FLAGELLAR HOOK-BASAL BODY COMPLEX PROTEIN FLIE"/>
    <property type="match status" value="1"/>
</dbReference>
<evidence type="ECO:0000313" key="6">
    <source>
        <dbReference type="EMBL" id="AJA33772.1"/>
    </source>
</evidence>
<dbReference type="GO" id="GO:0009425">
    <property type="term" value="C:bacterial-type flagellum basal body"/>
    <property type="evidence" value="ECO:0007669"/>
    <property type="project" value="UniProtKB-SubCell"/>
</dbReference>
<dbReference type="InterPro" id="IPR001624">
    <property type="entry name" value="FliE"/>
</dbReference>
<proteinExistence type="inferred from homology"/>
<dbReference type="GO" id="GO:0005198">
    <property type="term" value="F:structural molecule activity"/>
    <property type="evidence" value="ECO:0007669"/>
    <property type="project" value="UniProtKB-UniRule"/>
</dbReference>
<dbReference type="EMBL" id="KM886860">
    <property type="protein sequence ID" value="AJA33772.1"/>
    <property type="molecule type" value="Genomic_DNA"/>
</dbReference>
<dbReference type="PANTHER" id="PTHR34653">
    <property type="match status" value="1"/>
</dbReference>
<dbReference type="GO" id="GO:0071973">
    <property type="term" value="P:bacterial-type flagellum-dependent cell motility"/>
    <property type="evidence" value="ECO:0007669"/>
    <property type="project" value="InterPro"/>
</dbReference>
<name>A0A0A7REX3_9LACO</name>
<comment type="similarity">
    <text evidence="2 4">Belongs to the FliE family.</text>
</comment>
<evidence type="ECO:0000256" key="4">
    <source>
        <dbReference type="HAMAP-Rule" id="MF_00724"/>
    </source>
</evidence>
<sequence>MNGLTSVSGLQNYQKALEGVTDLNKSSVLGTQSSGKQFGDYLSDAVSSLNSNMKVMDKGTTDMIKGDQSDLGSIMTKMTETQLSLQTAVQVRNKCLDAYNDLKNMQF</sequence>
<evidence type="ECO:0000256" key="1">
    <source>
        <dbReference type="ARBA" id="ARBA00004117"/>
    </source>
</evidence>
<dbReference type="NCBIfam" id="TIGR00205">
    <property type="entry name" value="fliE"/>
    <property type="match status" value="1"/>
</dbReference>
<accession>A0A0A7REX3</accession>
<evidence type="ECO:0000256" key="3">
    <source>
        <dbReference type="ARBA" id="ARBA00023143"/>
    </source>
</evidence>
<evidence type="ECO:0000256" key="5">
    <source>
        <dbReference type="NCBIfam" id="TIGR00205"/>
    </source>
</evidence>
<dbReference type="PRINTS" id="PR01006">
    <property type="entry name" value="FLGHOOKFLIE"/>
</dbReference>
<protein>
    <recommendedName>
        <fullName evidence="4 5">Flagellar hook-basal body complex protein FliE</fullName>
    </recommendedName>
</protein>
<reference evidence="6" key="1">
    <citation type="journal article" date="2014" name="Appl. Environ. Microbiol.">
        <title>Detection and genomic characterization of motility in Lactobacillus curvatus: confirmation of motility in a species outside the Lactobacillus salivarius clade.</title>
        <authorList>
            <person name="Cousin F.J."/>
            <person name="Lynch S.M."/>
            <person name="Harris H.M."/>
            <person name="McCann A."/>
            <person name="Lynch D.B."/>
            <person name="Neville B.A."/>
            <person name="Irisawa T."/>
            <person name="Okada S."/>
            <person name="Endo A."/>
            <person name="O'Toole P.W."/>
        </authorList>
    </citation>
    <scope>NUCLEOTIDE SEQUENCE</scope>
    <source>
        <strain evidence="6">DSM 21051</strain>
    </source>
</reference>
<evidence type="ECO:0000256" key="2">
    <source>
        <dbReference type="ARBA" id="ARBA00009272"/>
    </source>
</evidence>
<keyword evidence="6" id="KW-0969">Cilium</keyword>
<dbReference type="GO" id="GO:0003774">
    <property type="term" value="F:cytoskeletal motor activity"/>
    <property type="evidence" value="ECO:0007669"/>
    <property type="project" value="InterPro"/>
</dbReference>
<keyword evidence="3 4" id="KW-0975">Bacterial flagellum</keyword>
<comment type="subcellular location">
    <subcellularLocation>
        <location evidence="1 4">Bacterial flagellum basal body</location>
    </subcellularLocation>
</comment>
<organism evidence="6">
    <name type="scientific">Liquorilactobacillus aquaticus</name>
    <dbReference type="NCBI Taxonomy" id="392566"/>
    <lineage>
        <taxon>Bacteria</taxon>
        <taxon>Bacillati</taxon>
        <taxon>Bacillota</taxon>
        <taxon>Bacilli</taxon>
        <taxon>Lactobacillales</taxon>
        <taxon>Lactobacillaceae</taxon>
        <taxon>Liquorilactobacillus</taxon>
    </lineage>
</organism>
<dbReference type="Pfam" id="PF02049">
    <property type="entry name" value="FliE"/>
    <property type="match status" value="1"/>
</dbReference>
<gene>
    <name evidence="4 6" type="primary">fliE</name>
</gene>
<keyword evidence="6" id="KW-0282">Flagellum</keyword>
<dbReference type="HAMAP" id="MF_00724">
    <property type="entry name" value="FliE"/>
    <property type="match status" value="1"/>
</dbReference>
<dbReference type="AlphaFoldDB" id="A0A0A7REX3"/>